<reference evidence="5" key="2">
    <citation type="submission" date="2011-02" db="EMBL/GenBank/DDBJ databases">
        <title>The complete genome of Fluviicola taffensis DSM 16823.</title>
        <authorList>
            <consortium name="US DOE Joint Genome Institute (JGI-PGF)"/>
            <person name="Lucas S."/>
            <person name="Copeland A."/>
            <person name="Lapidus A."/>
            <person name="Bruce D."/>
            <person name="Goodwin L."/>
            <person name="Pitluck S."/>
            <person name="Kyrpides N."/>
            <person name="Mavromatis K."/>
            <person name="Ivanova N."/>
            <person name="Mikhailova N."/>
            <person name="Pagani I."/>
            <person name="Chertkov O."/>
            <person name="Detter J.C."/>
            <person name="Han C."/>
            <person name="Tapia R."/>
            <person name="Land M."/>
            <person name="Hauser L."/>
            <person name="Markowitz V."/>
            <person name="Cheng J.-F."/>
            <person name="Hugenholtz P."/>
            <person name="Woyke T."/>
            <person name="Wu D."/>
            <person name="Tindall B."/>
            <person name="Pomrenke H.G."/>
            <person name="Brambilla E."/>
            <person name="Klenk H.-P."/>
            <person name="Eisen J.A."/>
        </authorList>
    </citation>
    <scope>NUCLEOTIDE SEQUENCE [LARGE SCALE GENOMIC DNA]</scope>
    <source>
        <strain evidence="5">DSM 16823 / RW262 / RW262</strain>
    </source>
</reference>
<keyword evidence="3" id="KW-0472">Membrane</keyword>
<organism evidence="4 5">
    <name type="scientific">Fluviicola taffensis (strain DSM 16823 / NCIMB 13979 / RW262)</name>
    <dbReference type="NCBI Taxonomy" id="755732"/>
    <lineage>
        <taxon>Bacteria</taxon>
        <taxon>Pseudomonadati</taxon>
        <taxon>Bacteroidota</taxon>
        <taxon>Flavobacteriia</taxon>
        <taxon>Flavobacteriales</taxon>
        <taxon>Crocinitomicaceae</taxon>
        <taxon>Fluviicola</taxon>
    </lineage>
</organism>
<sequence length="295" mass="33233" precursor="true">MKCTLSLLLFVLLKFNFGFAQVSIPYNLKQEKETIILPNELREISGLTIIDSKTLACVQDEEGIAFIYDLSTQKVIRKIDFAGPGDYEGIAPVGKDLYILRSDGELFQIQNFTKSNPKIDSIATGIPNKDNEGLCFDKENKRLLIGSKSKIAKGAAFKNIRTIYAFDYTKKKLQSEPIYSYDITVIKDFAQNQGIELPTKQSKKNPEEQEVALKFQLSGIYIHPTSKLLYVLSASDFYLFVFNHKGEIQHLEILDPVKFNKAEGIAIMPNGDLYVSNEGQAGLPKILLFSENKKK</sequence>
<dbReference type="RefSeq" id="WP_013685414.1">
    <property type="nucleotide sequence ID" value="NC_015321.1"/>
</dbReference>
<dbReference type="Pfam" id="PF06977">
    <property type="entry name" value="SdiA-regulated"/>
    <property type="match status" value="1"/>
</dbReference>
<dbReference type="STRING" id="755732.Fluta_0638"/>
<evidence type="ECO:0000256" key="1">
    <source>
        <dbReference type="ARBA" id="ARBA00004236"/>
    </source>
</evidence>
<proteinExistence type="predicted"/>
<accession>F2IH87</accession>
<evidence type="ECO:0000256" key="3">
    <source>
        <dbReference type="ARBA" id="ARBA00023136"/>
    </source>
</evidence>
<dbReference type="SUPFAM" id="SSF50969">
    <property type="entry name" value="YVTN repeat-like/Quinoprotein amine dehydrogenase"/>
    <property type="match status" value="1"/>
</dbReference>
<dbReference type="Proteomes" id="UP000007463">
    <property type="component" value="Chromosome"/>
</dbReference>
<dbReference type="KEGG" id="fte:Fluta_0638"/>
<comment type="subcellular location">
    <subcellularLocation>
        <location evidence="1">Cell membrane</location>
    </subcellularLocation>
</comment>
<gene>
    <name evidence="4" type="ordered locus">Fluta_0638</name>
</gene>
<name>F2IH87_FLUTR</name>
<keyword evidence="5" id="KW-1185">Reference proteome</keyword>
<evidence type="ECO:0000313" key="4">
    <source>
        <dbReference type="EMBL" id="AEA42642.1"/>
    </source>
</evidence>
<evidence type="ECO:0000256" key="2">
    <source>
        <dbReference type="ARBA" id="ARBA00022475"/>
    </source>
</evidence>
<dbReference type="GO" id="GO:0005886">
    <property type="term" value="C:plasma membrane"/>
    <property type="evidence" value="ECO:0007669"/>
    <property type="project" value="UniProtKB-SubCell"/>
</dbReference>
<dbReference type="InterPro" id="IPR009722">
    <property type="entry name" value="YjiK/CarP"/>
</dbReference>
<dbReference type="OrthoDB" id="5292493at2"/>
<keyword evidence="2" id="KW-1003">Cell membrane</keyword>
<protein>
    <submittedName>
        <fullName evidence="4">Uncharacterized protein</fullName>
    </submittedName>
</protein>
<dbReference type="EMBL" id="CP002542">
    <property type="protein sequence ID" value="AEA42642.1"/>
    <property type="molecule type" value="Genomic_DNA"/>
</dbReference>
<evidence type="ECO:0000313" key="5">
    <source>
        <dbReference type="Proteomes" id="UP000007463"/>
    </source>
</evidence>
<dbReference type="AlphaFoldDB" id="F2IH87"/>
<dbReference type="HOGENOM" id="CLU_080100_0_0_10"/>
<dbReference type="eggNOG" id="COG3204">
    <property type="taxonomic scope" value="Bacteria"/>
</dbReference>
<reference evidence="4 5" key="1">
    <citation type="journal article" date="2011" name="Stand. Genomic Sci.">
        <title>Complete genome sequence of the gliding freshwater bacterium Fluviicola taffensis type strain (RW262).</title>
        <authorList>
            <person name="Woyke T."/>
            <person name="Chertkov O."/>
            <person name="Lapidus A."/>
            <person name="Nolan M."/>
            <person name="Lucas S."/>
            <person name="Del Rio T.G."/>
            <person name="Tice H."/>
            <person name="Cheng J.F."/>
            <person name="Tapia R."/>
            <person name="Han C."/>
            <person name="Goodwin L."/>
            <person name="Pitluck S."/>
            <person name="Liolios K."/>
            <person name="Pagani I."/>
            <person name="Ivanova N."/>
            <person name="Huntemann M."/>
            <person name="Mavromatis K."/>
            <person name="Mikhailova N."/>
            <person name="Pati A."/>
            <person name="Chen A."/>
            <person name="Palaniappan K."/>
            <person name="Land M."/>
            <person name="Hauser L."/>
            <person name="Brambilla E.M."/>
            <person name="Rohde M."/>
            <person name="Mwirichia R."/>
            <person name="Sikorski J."/>
            <person name="Tindall B.J."/>
            <person name="Goker M."/>
            <person name="Bristow J."/>
            <person name="Eisen J.A."/>
            <person name="Markowitz V."/>
            <person name="Hugenholtz P."/>
            <person name="Klenk H.P."/>
            <person name="Kyrpides N.C."/>
        </authorList>
    </citation>
    <scope>NUCLEOTIDE SEQUENCE [LARGE SCALE GENOMIC DNA]</scope>
    <source>
        <strain evidence="5">DSM 16823 / RW262 / RW262</strain>
    </source>
</reference>
<dbReference type="InterPro" id="IPR011044">
    <property type="entry name" value="Quino_amine_DH_bsu"/>
</dbReference>